<evidence type="ECO:0000313" key="2">
    <source>
        <dbReference type="Proteomes" id="UP000663873"/>
    </source>
</evidence>
<reference evidence="1" key="1">
    <citation type="submission" date="2021-02" db="EMBL/GenBank/DDBJ databases">
        <authorList>
            <person name="Nowell W R."/>
        </authorList>
    </citation>
    <scope>NUCLEOTIDE SEQUENCE</scope>
</reference>
<gene>
    <name evidence="1" type="ORF">UJA718_LOCUS46493</name>
</gene>
<name>A0A821WC24_9BILA</name>
<keyword evidence="2" id="KW-1185">Reference proteome</keyword>
<protein>
    <submittedName>
        <fullName evidence="1">Uncharacterized protein</fullName>
    </submittedName>
</protein>
<feature type="non-terminal residue" evidence="1">
    <location>
        <position position="68"/>
    </location>
</feature>
<proteinExistence type="predicted"/>
<dbReference type="EMBL" id="CAJOBP010083384">
    <property type="protein sequence ID" value="CAF4922484.1"/>
    <property type="molecule type" value="Genomic_DNA"/>
</dbReference>
<comment type="caution">
    <text evidence="1">The sequence shown here is derived from an EMBL/GenBank/DDBJ whole genome shotgun (WGS) entry which is preliminary data.</text>
</comment>
<dbReference type="Proteomes" id="UP000663873">
    <property type="component" value="Unassembled WGS sequence"/>
</dbReference>
<sequence>MQLVHRVMATDELSLAEKKDRIILIKRTNGHARSIIEHLDMAAFMASALNKSKLSSDLRIEIFDARGH</sequence>
<dbReference type="AlphaFoldDB" id="A0A821WC24"/>
<accession>A0A821WC24</accession>
<evidence type="ECO:0000313" key="1">
    <source>
        <dbReference type="EMBL" id="CAF4922484.1"/>
    </source>
</evidence>
<organism evidence="1 2">
    <name type="scientific">Rotaria socialis</name>
    <dbReference type="NCBI Taxonomy" id="392032"/>
    <lineage>
        <taxon>Eukaryota</taxon>
        <taxon>Metazoa</taxon>
        <taxon>Spiralia</taxon>
        <taxon>Gnathifera</taxon>
        <taxon>Rotifera</taxon>
        <taxon>Eurotatoria</taxon>
        <taxon>Bdelloidea</taxon>
        <taxon>Philodinida</taxon>
        <taxon>Philodinidae</taxon>
        <taxon>Rotaria</taxon>
    </lineage>
</organism>